<protein>
    <submittedName>
        <fullName evidence="2">SgcJ/EcaC family oxidoreductase</fullName>
    </submittedName>
</protein>
<dbReference type="NCBIfam" id="TIGR02246">
    <property type="entry name" value="SgcJ/EcaC family oxidoreductase"/>
    <property type="match status" value="1"/>
</dbReference>
<proteinExistence type="predicted"/>
<dbReference type="EMBL" id="JBHSFE010000014">
    <property type="protein sequence ID" value="MFC4609346.1"/>
    <property type="molecule type" value="Genomic_DNA"/>
</dbReference>
<evidence type="ECO:0000313" key="2">
    <source>
        <dbReference type="EMBL" id="MFC4609346.1"/>
    </source>
</evidence>
<name>A0ABV9G8W5_9ACTN</name>
<dbReference type="InterPro" id="IPR027843">
    <property type="entry name" value="DUF4440"/>
</dbReference>
<evidence type="ECO:0000259" key="1">
    <source>
        <dbReference type="Pfam" id="PF14534"/>
    </source>
</evidence>
<comment type="caution">
    <text evidence="2">The sequence shown here is derived from an EMBL/GenBank/DDBJ whole genome shotgun (WGS) entry which is preliminary data.</text>
</comment>
<dbReference type="InterPro" id="IPR011944">
    <property type="entry name" value="Steroid_delta5-4_isomerase"/>
</dbReference>
<dbReference type="Pfam" id="PF14534">
    <property type="entry name" value="DUF4440"/>
    <property type="match status" value="1"/>
</dbReference>
<dbReference type="RefSeq" id="WP_381196027.1">
    <property type="nucleotide sequence ID" value="NZ_JBHSFE010000014.1"/>
</dbReference>
<gene>
    <name evidence="2" type="ORF">ACFO9E_16180</name>
</gene>
<dbReference type="Proteomes" id="UP001595993">
    <property type="component" value="Unassembled WGS sequence"/>
</dbReference>
<organism evidence="2 3">
    <name type="scientific">Streptomyces maoxianensis</name>
    <dbReference type="NCBI Taxonomy" id="1459942"/>
    <lineage>
        <taxon>Bacteria</taxon>
        <taxon>Bacillati</taxon>
        <taxon>Actinomycetota</taxon>
        <taxon>Actinomycetes</taxon>
        <taxon>Kitasatosporales</taxon>
        <taxon>Streptomycetaceae</taxon>
        <taxon>Streptomyces</taxon>
    </lineage>
</organism>
<feature type="domain" description="DUF4440" evidence="1">
    <location>
        <begin position="8"/>
        <end position="120"/>
    </location>
</feature>
<keyword evidence="3" id="KW-1185">Reference proteome</keyword>
<reference evidence="3" key="1">
    <citation type="journal article" date="2019" name="Int. J. Syst. Evol. Microbiol.">
        <title>The Global Catalogue of Microorganisms (GCM) 10K type strain sequencing project: providing services to taxonomists for standard genome sequencing and annotation.</title>
        <authorList>
            <consortium name="The Broad Institute Genomics Platform"/>
            <consortium name="The Broad Institute Genome Sequencing Center for Infectious Disease"/>
            <person name="Wu L."/>
            <person name="Ma J."/>
        </authorList>
    </citation>
    <scope>NUCLEOTIDE SEQUENCE [LARGE SCALE GENOMIC DNA]</scope>
    <source>
        <strain evidence="3">CGMCC 4.7139</strain>
    </source>
</reference>
<evidence type="ECO:0000313" key="3">
    <source>
        <dbReference type="Proteomes" id="UP001595993"/>
    </source>
</evidence>
<sequence>MSTNDIEIQNLFQRFMQAWNDGDAVAFGACFTADSDYVSYDGTRAVGRAQHQDNHDQLFRGVLTGSALVGEIEDIRHIAPGVAILYGTASVLMPWRSKLPKRRLSRQTVVTVNTEDGWRISAIHNGRVRPVTVPAPDSTPSKMSRAMTRAARRLGLGRATASL</sequence>
<dbReference type="InterPro" id="IPR032710">
    <property type="entry name" value="NTF2-like_dom_sf"/>
</dbReference>
<dbReference type="Gene3D" id="3.10.450.50">
    <property type="match status" value="1"/>
</dbReference>
<accession>A0ABV9G8W5</accession>
<dbReference type="SUPFAM" id="SSF54427">
    <property type="entry name" value="NTF2-like"/>
    <property type="match status" value="1"/>
</dbReference>